<comment type="similarity">
    <text evidence="2">Belongs to the RelE toxin family. YafQ subfamily.</text>
</comment>
<protein>
    <submittedName>
        <fullName evidence="4">Addiction module toxin component, YafQ family/addiction module toxin, RelE/StbE family</fullName>
    </submittedName>
</protein>
<dbReference type="eggNOG" id="COG3041">
    <property type="taxonomic scope" value="Bacteria"/>
</dbReference>
<proteinExistence type="inferred from homology"/>
<accession>R4KC10</accession>
<dbReference type="PANTHER" id="PTHR40588">
    <property type="entry name" value="MRNA INTERFERASE TOXIN YAFQ"/>
    <property type="match status" value="1"/>
</dbReference>
<dbReference type="GO" id="GO:0004521">
    <property type="term" value="F:RNA endonuclease activity"/>
    <property type="evidence" value="ECO:0007669"/>
    <property type="project" value="TreeGrafter"/>
</dbReference>
<dbReference type="Pfam" id="PF15738">
    <property type="entry name" value="YafQ_toxin"/>
    <property type="match status" value="1"/>
</dbReference>
<keyword evidence="5" id="KW-1185">Reference proteome</keyword>
<evidence type="ECO:0000313" key="4">
    <source>
        <dbReference type="EMBL" id="AGL00733.1"/>
    </source>
</evidence>
<dbReference type="Gene3D" id="3.30.2310.20">
    <property type="entry name" value="RelE-like"/>
    <property type="match status" value="1"/>
</dbReference>
<dbReference type="GO" id="GO:0006402">
    <property type="term" value="P:mRNA catabolic process"/>
    <property type="evidence" value="ECO:0007669"/>
    <property type="project" value="TreeGrafter"/>
</dbReference>
<dbReference type="FunFam" id="3.30.2310.20:FF:000003">
    <property type="entry name" value="Type II toxin-antitoxin system YafQ family toxin"/>
    <property type="match status" value="1"/>
</dbReference>
<sequence>MLIPEYTNRFKKDLKAIQKRNWDIHLLKEVLMLLCAEIPLQEKYKDHALRGNWAGHRVCHIQPDWLLIYQVGNGLLVLERTGSHSDLF</sequence>
<dbReference type="InterPro" id="IPR035093">
    <property type="entry name" value="RelE/ParE_toxin_dom_sf"/>
</dbReference>
<gene>
    <name evidence="4" type="ORF">Desgi_1210</name>
</gene>
<dbReference type="InterPro" id="IPR004386">
    <property type="entry name" value="Toxin_YafQ-like"/>
</dbReference>
<dbReference type="GO" id="GO:0006415">
    <property type="term" value="P:translational termination"/>
    <property type="evidence" value="ECO:0007669"/>
    <property type="project" value="TreeGrafter"/>
</dbReference>
<dbReference type="RefSeq" id="WP_006523748.1">
    <property type="nucleotide sequence ID" value="NC_021184.1"/>
</dbReference>
<keyword evidence="1" id="KW-1277">Toxin-antitoxin system</keyword>
<evidence type="ECO:0000313" key="5">
    <source>
        <dbReference type="Proteomes" id="UP000013520"/>
    </source>
</evidence>
<dbReference type="OrthoDB" id="7030467at2"/>
<dbReference type="PIRSF" id="PIRSF006156">
    <property type="entry name" value="YafQ"/>
    <property type="match status" value="1"/>
</dbReference>
<feature type="active site" description="Proton donor" evidence="3">
    <location>
        <position position="84"/>
    </location>
</feature>
<evidence type="ECO:0000256" key="2">
    <source>
        <dbReference type="ARBA" id="ARBA00061366"/>
    </source>
</evidence>
<dbReference type="Proteomes" id="UP000013520">
    <property type="component" value="Chromosome"/>
</dbReference>
<dbReference type="InterPro" id="IPR007712">
    <property type="entry name" value="RelE/ParE_toxin"/>
</dbReference>
<dbReference type="SUPFAM" id="SSF143011">
    <property type="entry name" value="RelE-like"/>
    <property type="match status" value="1"/>
</dbReference>
<dbReference type="KEGG" id="dgi:Desgi_1210"/>
<evidence type="ECO:0000256" key="1">
    <source>
        <dbReference type="ARBA" id="ARBA00022649"/>
    </source>
</evidence>
<dbReference type="STRING" id="767817.Desgi_1210"/>
<name>R4KC10_9FIRM</name>
<dbReference type="NCBIfam" id="TIGR02385">
    <property type="entry name" value="RelE_StbE"/>
    <property type="match status" value="1"/>
</dbReference>
<dbReference type="EMBL" id="CP003273">
    <property type="protein sequence ID" value="AGL00733.1"/>
    <property type="molecule type" value="Genomic_DNA"/>
</dbReference>
<dbReference type="PANTHER" id="PTHR40588:SF1">
    <property type="entry name" value="MRNA INTERFERASE TOXIN YAFQ"/>
    <property type="match status" value="1"/>
</dbReference>
<organism evidence="4 5">
    <name type="scientific">Desulfoscipio gibsoniae DSM 7213</name>
    <dbReference type="NCBI Taxonomy" id="767817"/>
    <lineage>
        <taxon>Bacteria</taxon>
        <taxon>Bacillati</taxon>
        <taxon>Bacillota</taxon>
        <taxon>Clostridia</taxon>
        <taxon>Eubacteriales</taxon>
        <taxon>Desulfallaceae</taxon>
        <taxon>Desulfoscipio</taxon>
    </lineage>
</organism>
<evidence type="ECO:0000256" key="3">
    <source>
        <dbReference type="PIRSR" id="PIRSR006156-1"/>
    </source>
</evidence>
<dbReference type="AlphaFoldDB" id="R4KC10"/>
<dbReference type="HOGENOM" id="CLU_161929_4_1_9"/>
<dbReference type="NCBIfam" id="TIGR00053">
    <property type="entry name" value="YafQ family addiction module toxin"/>
    <property type="match status" value="1"/>
</dbReference>
<reference evidence="4 5" key="1">
    <citation type="submission" date="2012-01" db="EMBL/GenBank/DDBJ databases">
        <title>Complete sequence of Desulfotomaculum gibsoniae DSM 7213.</title>
        <authorList>
            <consortium name="US DOE Joint Genome Institute"/>
            <person name="Lucas S."/>
            <person name="Han J."/>
            <person name="Lapidus A."/>
            <person name="Cheng J.-F."/>
            <person name="Goodwin L."/>
            <person name="Pitluck S."/>
            <person name="Peters L."/>
            <person name="Ovchinnikova G."/>
            <person name="Teshima H."/>
            <person name="Detter J.C."/>
            <person name="Han C."/>
            <person name="Tapia R."/>
            <person name="Land M."/>
            <person name="Hauser L."/>
            <person name="Kyrpides N."/>
            <person name="Ivanova N."/>
            <person name="Pagani I."/>
            <person name="Parshina S."/>
            <person name="Plugge C."/>
            <person name="Muyzer G."/>
            <person name="Kuever J."/>
            <person name="Ivanova A."/>
            <person name="Nazina T."/>
            <person name="Klenk H.-P."/>
            <person name="Brambilla E."/>
            <person name="Spring S."/>
            <person name="Stams A.F."/>
            <person name="Woyke T."/>
        </authorList>
    </citation>
    <scope>NUCLEOTIDE SEQUENCE [LARGE SCALE GENOMIC DNA]</scope>
    <source>
        <strain evidence="4 5">DSM 7213</strain>
    </source>
</reference>